<evidence type="ECO:0000256" key="4">
    <source>
        <dbReference type="PROSITE-ProRule" id="PRU00169"/>
    </source>
</evidence>
<dbReference type="InterPro" id="IPR018060">
    <property type="entry name" value="HTH_AraC"/>
</dbReference>
<keyword evidence="3" id="KW-0804">Transcription</keyword>
<dbReference type="PROSITE" id="PS50110">
    <property type="entry name" value="RESPONSE_REGULATORY"/>
    <property type="match status" value="1"/>
</dbReference>
<dbReference type="InterPro" id="IPR001789">
    <property type="entry name" value="Sig_transdc_resp-reg_receiver"/>
</dbReference>
<dbReference type="Pfam" id="PF12833">
    <property type="entry name" value="HTH_18"/>
    <property type="match status" value="1"/>
</dbReference>
<dbReference type="Pfam" id="PF00072">
    <property type="entry name" value="Response_reg"/>
    <property type="match status" value="1"/>
</dbReference>
<protein>
    <submittedName>
        <fullName evidence="8">Response regulator</fullName>
    </submittedName>
</protein>
<dbReference type="GO" id="GO:0003700">
    <property type="term" value="F:DNA-binding transcription factor activity"/>
    <property type="evidence" value="ECO:0007669"/>
    <property type="project" value="InterPro"/>
</dbReference>
<dbReference type="Gene3D" id="3.40.50.2300">
    <property type="match status" value="1"/>
</dbReference>
<dbReference type="GO" id="GO:0000160">
    <property type="term" value="P:phosphorelay signal transduction system"/>
    <property type="evidence" value="ECO:0007669"/>
    <property type="project" value="InterPro"/>
</dbReference>
<keyword evidence="4" id="KW-0597">Phosphoprotein</keyword>
<dbReference type="PANTHER" id="PTHR43280">
    <property type="entry name" value="ARAC-FAMILY TRANSCRIPTIONAL REGULATOR"/>
    <property type="match status" value="1"/>
</dbReference>
<dbReference type="InterPro" id="IPR011006">
    <property type="entry name" value="CheY-like_superfamily"/>
</dbReference>
<evidence type="ECO:0000256" key="2">
    <source>
        <dbReference type="ARBA" id="ARBA00023125"/>
    </source>
</evidence>
<reference evidence="8 9" key="1">
    <citation type="submission" date="2019-07" db="EMBL/GenBank/DDBJ databases">
        <authorList>
            <person name="Kim J."/>
        </authorList>
    </citation>
    <scope>NUCLEOTIDE SEQUENCE [LARGE SCALE GENOMIC DNA]</scope>
    <source>
        <strain evidence="8 9">JC52</strain>
    </source>
</reference>
<comment type="caution">
    <text evidence="8">The sequence shown here is derived from an EMBL/GenBank/DDBJ whole genome shotgun (WGS) entry which is preliminary data.</text>
</comment>
<keyword evidence="9" id="KW-1185">Reference proteome</keyword>
<feature type="modified residue" description="4-aspartylphosphate" evidence="4">
    <location>
        <position position="54"/>
    </location>
</feature>
<name>A0A559KGL8_9BACL</name>
<accession>A0A559KGL8</accession>
<feature type="domain" description="Response regulatory" evidence="7">
    <location>
        <begin position="2"/>
        <end position="119"/>
    </location>
</feature>
<evidence type="ECO:0000256" key="3">
    <source>
        <dbReference type="ARBA" id="ARBA00023163"/>
    </source>
</evidence>
<dbReference type="SUPFAM" id="SSF52172">
    <property type="entry name" value="CheY-like"/>
    <property type="match status" value="1"/>
</dbReference>
<organism evidence="8 9">
    <name type="scientific">Paenibacillus cremeus</name>
    <dbReference type="NCBI Taxonomy" id="2163881"/>
    <lineage>
        <taxon>Bacteria</taxon>
        <taxon>Bacillati</taxon>
        <taxon>Bacillota</taxon>
        <taxon>Bacilli</taxon>
        <taxon>Bacillales</taxon>
        <taxon>Paenibacillaceae</taxon>
        <taxon>Paenibacillus</taxon>
    </lineage>
</organism>
<keyword evidence="2" id="KW-0238">DNA-binding</keyword>
<gene>
    <name evidence="8" type="ORF">FPZ49_03355</name>
</gene>
<dbReference type="SMART" id="SM00448">
    <property type="entry name" value="REC"/>
    <property type="match status" value="1"/>
</dbReference>
<evidence type="ECO:0000256" key="1">
    <source>
        <dbReference type="ARBA" id="ARBA00023015"/>
    </source>
</evidence>
<dbReference type="PANTHER" id="PTHR43280:SF2">
    <property type="entry name" value="HTH-TYPE TRANSCRIPTIONAL REGULATOR EXSA"/>
    <property type="match status" value="1"/>
</dbReference>
<dbReference type="PROSITE" id="PS01124">
    <property type="entry name" value="HTH_ARAC_FAMILY_2"/>
    <property type="match status" value="1"/>
</dbReference>
<evidence type="ECO:0000259" key="6">
    <source>
        <dbReference type="PROSITE" id="PS01124"/>
    </source>
</evidence>
<dbReference type="Proteomes" id="UP000317036">
    <property type="component" value="Unassembled WGS sequence"/>
</dbReference>
<feature type="region of interest" description="Disordered" evidence="5">
    <location>
        <begin position="116"/>
        <end position="151"/>
    </location>
</feature>
<proteinExistence type="predicted"/>
<dbReference type="Gene3D" id="1.10.10.60">
    <property type="entry name" value="Homeodomain-like"/>
    <property type="match status" value="2"/>
</dbReference>
<dbReference type="SMART" id="SM00342">
    <property type="entry name" value="HTH_ARAC"/>
    <property type="match status" value="1"/>
</dbReference>
<dbReference type="AlphaFoldDB" id="A0A559KGL8"/>
<dbReference type="GO" id="GO:0043565">
    <property type="term" value="F:sequence-specific DNA binding"/>
    <property type="evidence" value="ECO:0007669"/>
    <property type="project" value="InterPro"/>
</dbReference>
<dbReference type="InterPro" id="IPR009057">
    <property type="entry name" value="Homeodomain-like_sf"/>
</dbReference>
<dbReference type="EMBL" id="VNJI01000003">
    <property type="protein sequence ID" value="TVY11283.1"/>
    <property type="molecule type" value="Genomic_DNA"/>
</dbReference>
<evidence type="ECO:0000256" key="5">
    <source>
        <dbReference type="SAM" id="MobiDB-lite"/>
    </source>
</evidence>
<feature type="domain" description="HTH araC/xylS-type" evidence="6">
    <location>
        <begin position="156"/>
        <end position="255"/>
    </location>
</feature>
<evidence type="ECO:0000313" key="8">
    <source>
        <dbReference type="EMBL" id="TVY11283.1"/>
    </source>
</evidence>
<evidence type="ECO:0000259" key="7">
    <source>
        <dbReference type="PROSITE" id="PS50110"/>
    </source>
</evidence>
<dbReference type="OrthoDB" id="159632at2"/>
<dbReference type="CDD" id="cd17536">
    <property type="entry name" value="REC_YesN-like"/>
    <property type="match status" value="1"/>
</dbReference>
<dbReference type="RefSeq" id="WP_144843170.1">
    <property type="nucleotide sequence ID" value="NZ_VNJI01000003.1"/>
</dbReference>
<evidence type="ECO:0000313" key="9">
    <source>
        <dbReference type="Proteomes" id="UP000317036"/>
    </source>
</evidence>
<keyword evidence="1" id="KW-0805">Transcription regulation</keyword>
<dbReference type="SUPFAM" id="SSF46689">
    <property type="entry name" value="Homeodomain-like"/>
    <property type="match status" value="2"/>
</dbReference>
<sequence length="257" mass="29892">MNILIVDDEHMVCRGIQTIIERTDWGWTVAGSASNGREALELMEQQEIDVVITDIKMPEMDGLQMMECIHNRGYRCEMIVLSSYADFEFARKAVKYRAMNYLLKPVDPDELIKDLQKAEQAGQERSPRPLSQEQLHDSAQDPASASAGKKSRRIIEQIKAIIHERYHQDLQIRAIADELNMNSSYLSDLFKQYTNLTFTEFLIEYRIQKARELLLTDTGMKMYEVAEAVGYRNPKHFSQIFKKHVGEFPIDFRDRVH</sequence>